<dbReference type="PANTHER" id="PTHR30273:SF2">
    <property type="entry name" value="PROTEIN FECR"/>
    <property type="match status" value="1"/>
</dbReference>
<evidence type="ECO:0000256" key="1">
    <source>
        <dbReference type="SAM" id="Phobius"/>
    </source>
</evidence>
<dbReference type="InterPro" id="IPR006860">
    <property type="entry name" value="FecR"/>
</dbReference>
<evidence type="ECO:0000259" key="2">
    <source>
        <dbReference type="Pfam" id="PF04773"/>
    </source>
</evidence>
<feature type="transmembrane region" description="Helical" evidence="1">
    <location>
        <begin position="88"/>
        <end position="110"/>
    </location>
</feature>
<dbReference type="Gene3D" id="2.60.120.1440">
    <property type="match status" value="1"/>
</dbReference>
<dbReference type="Pfam" id="PF16344">
    <property type="entry name" value="FecR_C"/>
    <property type="match status" value="1"/>
</dbReference>
<organism evidence="4 5">
    <name type="scientific">Plebeiibacterium marinum</name>
    <dbReference type="NCBI Taxonomy" id="2992111"/>
    <lineage>
        <taxon>Bacteria</taxon>
        <taxon>Pseudomonadati</taxon>
        <taxon>Bacteroidota</taxon>
        <taxon>Bacteroidia</taxon>
        <taxon>Marinilabiliales</taxon>
        <taxon>Marinilabiliaceae</taxon>
        <taxon>Plebeiibacterium</taxon>
    </lineage>
</organism>
<keyword evidence="1" id="KW-0472">Membrane</keyword>
<dbReference type="RefSeq" id="WP_301197728.1">
    <property type="nucleotide sequence ID" value="NZ_JAPDPI010000003.1"/>
</dbReference>
<dbReference type="Gene3D" id="3.55.50.30">
    <property type="match status" value="1"/>
</dbReference>
<feature type="domain" description="Protein FecR C-terminal" evidence="3">
    <location>
        <begin position="263"/>
        <end position="327"/>
    </location>
</feature>
<reference evidence="4" key="1">
    <citation type="submission" date="2022-10" db="EMBL/GenBank/DDBJ databases">
        <authorList>
            <person name="Yu W.X."/>
        </authorList>
    </citation>
    <scope>NUCLEOTIDE SEQUENCE</scope>
    <source>
        <strain evidence="4">D04</strain>
    </source>
</reference>
<proteinExistence type="predicted"/>
<evidence type="ECO:0000313" key="5">
    <source>
        <dbReference type="Proteomes" id="UP001207408"/>
    </source>
</evidence>
<keyword evidence="1" id="KW-1133">Transmembrane helix</keyword>
<name>A0AAE3MBM1_9BACT</name>
<accession>A0AAE3MBM1</accession>
<feature type="domain" description="FecR protein" evidence="2">
    <location>
        <begin position="127"/>
        <end position="219"/>
    </location>
</feature>
<dbReference type="Proteomes" id="UP001207408">
    <property type="component" value="Unassembled WGS sequence"/>
</dbReference>
<evidence type="ECO:0000313" key="4">
    <source>
        <dbReference type="EMBL" id="MCW3804507.1"/>
    </source>
</evidence>
<dbReference type="PANTHER" id="PTHR30273">
    <property type="entry name" value="PERIPLASMIC SIGNAL SENSOR AND SIGMA FACTOR ACTIVATOR FECR-RELATED"/>
    <property type="match status" value="1"/>
</dbReference>
<keyword evidence="5" id="KW-1185">Reference proteome</keyword>
<dbReference type="Pfam" id="PF04773">
    <property type="entry name" value="FecR"/>
    <property type="match status" value="1"/>
</dbReference>
<dbReference type="AlphaFoldDB" id="A0AAE3MBM1"/>
<dbReference type="InterPro" id="IPR032508">
    <property type="entry name" value="FecR_C"/>
</dbReference>
<sequence length="346" mass="39845">MKQEIKDILSKYITSDKNCSDEQVNNILGGTKYQSEVKDFMVNNWTEVLEEETELEKDFRPILHKVHHILRVKEHHDKNRFQTRIFKWYKLAAAILLIPIVVSSVVYFLADAKNDKLLASQYSSISIESHQGQVINFDLPDGTKGVLNAGSKLTYSLPFSNNRSLTLSGSAFFEVTHDEKHPFVVSTAKVNVKVLGTKFGIEAYEDDDFTNVLLEEGKVMCGIPMHGKQVIMKPNEKLHIEDKKILLSNVNASDMLGWKDGLLIFRDEEMPVVIKKLMRWYNVDISLEDMDLEKYSFRATFENEPLEEVLKLLSRTSPIGYKIEKRTTDKTGKFTKKSVKIYKREK</sequence>
<protein>
    <submittedName>
        <fullName evidence="4">DUF4974 domain-containing protein</fullName>
    </submittedName>
</protein>
<dbReference type="GO" id="GO:0016989">
    <property type="term" value="F:sigma factor antagonist activity"/>
    <property type="evidence" value="ECO:0007669"/>
    <property type="project" value="TreeGrafter"/>
</dbReference>
<gene>
    <name evidence="4" type="ORF">OM074_02655</name>
</gene>
<evidence type="ECO:0000259" key="3">
    <source>
        <dbReference type="Pfam" id="PF16344"/>
    </source>
</evidence>
<keyword evidence="1" id="KW-0812">Transmembrane</keyword>
<comment type="caution">
    <text evidence="4">The sequence shown here is derived from an EMBL/GenBank/DDBJ whole genome shotgun (WGS) entry which is preliminary data.</text>
</comment>
<dbReference type="InterPro" id="IPR012373">
    <property type="entry name" value="Ferrdict_sens_TM"/>
</dbReference>
<dbReference type="EMBL" id="JAPDPI010000003">
    <property type="protein sequence ID" value="MCW3804507.1"/>
    <property type="molecule type" value="Genomic_DNA"/>
</dbReference>